<dbReference type="NCBIfam" id="TIGR00729">
    <property type="entry name" value="ribonuclease HII"/>
    <property type="match status" value="1"/>
</dbReference>
<evidence type="ECO:0000256" key="3">
    <source>
        <dbReference type="ARBA" id="ARBA00007058"/>
    </source>
</evidence>
<dbReference type="AlphaFoldDB" id="A0A1E3PNV6"/>
<dbReference type="Gene3D" id="3.30.420.10">
    <property type="entry name" value="Ribonuclease H-like superfamily/Ribonuclease H"/>
    <property type="match status" value="1"/>
</dbReference>
<dbReference type="GO" id="GO:0032299">
    <property type="term" value="C:ribonuclease H2 complex"/>
    <property type="evidence" value="ECO:0007669"/>
    <property type="project" value="EnsemblFungi"/>
</dbReference>
<comment type="function">
    <text evidence="9">Endonuclease that specifically degrades the RNA of RNA-DNA hybrids.</text>
</comment>
<dbReference type="Proteomes" id="UP000095009">
    <property type="component" value="Unassembled WGS sequence"/>
</dbReference>
<evidence type="ECO:0000256" key="1">
    <source>
        <dbReference type="ARBA" id="ARBA00000077"/>
    </source>
</evidence>
<sequence>MAVCETRARFSPPSLPLQVTHNTTHFYTEIPSNISNDPSGEVVLGVDEAGRGPVLGPMVYAAAYCSVHYLDQLKSYGFDDSKALSAEFRLGLLQQMCETADLVENVGWCTTTMSARDIARGMLRPVSHGVYNLNEQAHDATMALIQGVLDRGVNVKRAYIDTVGPPDKYEAKLSRRFPGIKFTVAKKADSLYPIVSAASICAKVTRDASLATMDCSGGKWGSGYPSDSKTSTWLRSQVDPVYGWGNVVRFSWGTCRDALEQGGGVNIEWADDIETETYGVKSLLERVPVQPQQLESLAVSTLWYGSGVRDFDD</sequence>
<evidence type="ECO:0000256" key="4">
    <source>
        <dbReference type="ARBA" id="ARBA00022722"/>
    </source>
</evidence>
<keyword evidence="6 8" id="KW-0255">Endonuclease</keyword>
<dbReference type="FunFam" id="3.30.420.10:FF:000016">
    <property type="entry name" value="Ribonuclease"/>
    <property type="match status" value="1"/>
</dbReference>
<evidence type="ECO:0000256" key="2">
    <source>
        <dbReference type="ARBA" id="ARBA00001946"/>
    </source>
</evidence>
<evidence type="ECO:0000313" key="11">
    <source>
        <dbReference type="EMBL" id="ODQ67113.1"/>
    </source>
</evidence>
<gene>
    <name evidence="11" type="ORF">NADFUDRAFT_49556</name>
</gene>
<dbReference type="InterPro" id="IPR012337">
    <property type="entry name" value="RNaseH-like_sf"/>
</dbReference>
<keyword evidence="4 8" id="KW-0540">Nuclease</keyword>
<dbReference type="CDD" id="cd07181">
    <property type="entry name" value="RNase_HII_eukaryota_like"/>
    <property type="match status" value="1"/>
</dbReference>
<dbReference type="InterPro" id="IPR004649">
    <property type="entry name" value="RNase_H2_suA"/>
</dbReference>
<evidence type="ECO:0000256" key="6">
    <source>
        <dbReference type="ARBA" id="ARBA00022759"/>
    </source>
</evidence>
<feature type="binding site" evidence="8">
    <location>
        <position position="48"/>
    </location>
    <ligand>
        <name>a divalent metal cation</name>
        <dbReference type="ChEBI" id="CHEBI:60240"/>
    </ligand>
</feature>
<evidence type="ECO:0000259" key="10">
    <source>
        <dbReference type="PROSITE" id="PS51975"/>
    </source>
</evidence>
<organism evidence="11 12">
    <name type="scientific">Nadsonia fulvescens var. elongata DSM 6958</name>
    <dbReference type="NCBI Taxonomy" id="857566"/>
    <lineage>
        <taxon>Eukaryota</taxon>
        <taxon>Fungi</taxon>
        <taxon>Dikarya</taxon>
        <taxon>Ascomycota</taxon>
        <taxon>Saccharomycotina</taxon>
        <taxon>Dipodascomycetes</taxon>
        <taxon>Dipodascales</taxon>
        <taxon>Dipodascales incertae sedis</taxon>
        <taxon>Nadsonia</taxon>
    </lineage>
</organism>
<comment type="cofactor">
    <cofactor evidence="2">
        <name>Mg(2+)</name>
        <dbReference type="ChEBI" id="CHEBI:18420"/>
    </cofactor>
</comment>
<dbReference type="GO" id="GO:1990516">
    <property type="term" value="P:ribonucleotide excision repair"/>
    <property type="evidence" value="ECO:0007669"/>
    <property type="project" value="EnsemblFungi"/>
</dbReference>
<dbReference type="PROSITE" id="PS51975">
    <property type="entry name" value="RNASE_H_2"/>
    <property type="match status" value="1"/>
</dbReference>
<reference evidence="11 12" key="1">
    <citation type="journal article" date="2016" name="Proc. Natl. Acad. Sci. U.S.A.">
        <title>Comparative genomics of biotechnologically important yeasts.</title>
        <authorList>
            <person name="Riley R."/>
            <person name="Haridas S."/>
            <person name="Wolfe K.H."/>
            <person name="Lopes M.R."/>
            <person name="Hittinger C.T."/>
            <person name="Goeker M."/>
            <person name="Salamov A.A."/>
            <person name="Wisecaver J.H."/>
            <person name="Long T.M."/>
            <person name="Calvey C.H."/>
            <person name="Aerts A.L."/>
            <person name="Barry K.W."/>
            <person name="Choi C."/>
            <person name="Clum A."/>
            <person name="Coughlan A.Y."/>
            <person name="Deshpande S."/>
            <person name="Douglass A.P."/>
            <person name="Hanson S.J."/>
            <person name="Klenk H.-P."/>
            <person name="LaButti K.M."/>
            <person name="Lapidus A."/>
            <person name="Lindquist E.A."/>
            <person name="Lipzen A.M."/>
            <person name="Meier-Kolthoff J.P."/>
            <person name="Ohm R.A."/>
            <person name="Otillar R.P."/>
            <person name="Pangilinan J.L."/>
            <person name="Peng Y."/>
            <person name="Rokas A."/>
            <person name="Rosa C.A."/>
            <person name="Scheuner C."/>
            <person name="Sibirny A.A."/>
            <person name="Slot J.C."/>
            <person name="Stielow J.B."/>
            <person name="Sun H."/>
            <person name="Kurtzman C.P."/>
            <person name="Blackwell M."/>
            <person name="Grigoriev I.V."/>
            <person name="Jeffries T.W."/>
        </authorList>
    </citation>
    <scope>NUCLEOTIDE SEQUENCE [LARGE SCALE GENOMIC DNA]</scope>
    <source>
        <strain evidence="11 12">DSM 6958</strain>
    </source>
</reference>
<dbReference type="OrthoDB" id="7462577at2759"/>
<feature type="binding site" evidence="8">
    <location>
        <position position="47"/>
    </location>
    <ligand>
        <name>a divalent metal cation</name>
        <dbReference type="ChEBI" id="CHEBI:60240"/>
    </ligand>
</feature>
<dbReference type="Pfam" id="PF01351">
    <property type="entry name" value="RNase_HII"/>
    <property type="match status" value="1"/>
</dbReference>
<dbReference type="GO" id="GO:0004523">
    <property type="term" value="F:RNA-DNA hybrid ribonuclease activity"/>
    <property type="evidence" value="ECO:0007669"/>
    <property type="project" value="UniProtKB-UniRule"/>
</dbReference>
<dbReference type="EMBL" id="KV454407">
    <property type="protein sequence ID" value="ODQ67113.1"/>
    <property type="molecule type" value="Genomic_DNA"/>
</dbReference>
<feature type="domain" description="RNase H type-2" evidence="10">
    <location>
        <begin position="41"/>
        <end position="264"/>
    </location>
</feature>
<dbReference type="GO" id="GO:0005634">
    <property type="term" value="C:nucleus"/>
    <property type="evidence" value="ECO:0007669"/>
    <property type="project" value="EnsemblFungi"/>
</dbReference>
<evidence type="ECO:0000256" key="8">
    <source>
        <dbReference type="PROSITE-ProRule" id="PRU01319"/>
    </source>
</evidence>
<comment type="similarity">
    <text evidence="3">Belongs to the RNase HII family. Eukaryotic subfamily.</text>
</comment>
<dbReference type="InterPro" id="IPR036397">
    <property type="entry name" value="RNaseH_sf"/>
</dbReference>
<name>A0A1E3PNV6_9ASCO</name>
<comment type="cofactor">
    <cofactor evidence="8">
        <name>Mn(2+)</name>
        <dbReference type="ChEBI" id="CHEBI:29035"/>
    </cofactor>
    <cofactor evidence="8">
        <name>Mg(2+)</name>
        <dbReference type="ChEBI" id="CHEBI:18420"/>
    </cofactor>
    <text evidence="8">Manganese or magnesium. Binds 1 divalent metal ion per monomer in the absence of substrate. May bind a second metal ion after substrate binding.</text>
</comment>
<evidence type="ECO:0000256" key="5">
    <source>
        <dbReference type="ARBA" id="ARBA00022723"/>
    </source>
</evidence>
<keyword evidence="12" id="KW-1185">Reference proteome</keyword>
<feature type="binding site" evidence="8">
    <location>
        <position position="161"/>
    </location>
    <ligand>
        <name>a divalent metal cation</name>
        <dbReference type="ChEBI" id="CHEBI:60240"/>
    </ligand>
</feature>
<keyword evidence="7 8" id="KW-0378">Hydrolase</keyword>
<dbReference type="EC" id="3.1.26.4" evidence="9"/>
<proteinExistence type="inferred from homology"/>
<dbReference type="FunFam" id="1.10.10.460:FF:000001">
    <property type="entry name" value="Ribonuclease"/>
    <property type="match status" value="1"/>
</dbReference>
<accession>A0A1E3PNV6</accession>
<evidence type="ECO:0000313" key="12">
    <source>
        <dbReference type="Proteomes" id="UP000095009"/>
    </source>
</evidence>
<dbReference type="InterPro" id="IPR023160">
    <property type="entry name" value="RNase_HII_hlx-loop-hlx_cap_dom"/>
</dbReference>
<dbReference type="SUPFAM" id="SSF53098">
    <property type="entry name" value="Ribonuclease H-like"/>
    <property type="match status" value="1"/>
</dbReference>
<dbReference type="GO" id="GO:0046872">
    <property type="term" value="F:metal ion binding"/>
    <property type="evidence" value="ECO:0007669"/>
    <property type="project" value="UniProtKB-KW"/>
</dbReference>
<evidence type="ECO:0000256" key="9">
    <source>
        <dbReference type="RuleBase" id="RU003515"/>
    </source>
</evidence>
<dbReference type="PANTHER" id="PTHR10954:SF7">
    <property type="entry name" value="RIBONUCLEASE H2 SUBUNIT A"/>
    <property type="match status" value="1"/>
</dbReference>
<comment type="catalytic activity">
    <reaction evidence="1 8 9">
        <text>Endonucleolytic cleavage to 5'-phosphomonoester.</text>
        <dbReference type="EC" id="3.1.26.4"/>
    </reaction>
</comment>
<dbReference type="GO" id="GO:0043137">
    <property type="term" value="P:DNA replication, removal of RNA primer"/>
    <property type="evidence" value="ECO:0007669"/>
    <property type="project" value="EnsemblFungi"/>
</dbReference>
<dbReference type="GO" id="GO:0003723">
    <property type="term" value="F:RNA binding"/>
    <property type="evidence" value="ECO:0007669"/>
    <property type="project" value="UniProtKB-UniRule"/>
</dbReference>
<dbReference type="STRING" id="857566.A0A1E3PNV6"/>
<dbReference type="PANTHER" id="PTHR10954">
    <property type="entry name" value="RIBONUCLEASE H2 SUBUNIT A"/>
    <property type="match status" value="1"/>
</dbReference>
<dbReference type="InterPro" id="IPR024567">
    <property type="entry name" value="RNase_HII/HIII_dom"/>
</dbReference>
<protein>
    <recommendedName>
        <fullName evidence="9">Ribonuclease</fullName>
        <ecNumber evidence="9">3.1.26.4</ecNumber>
    </recommendedName>
</protein>
<keyword evidence="5 8" id="KW-0479">Metal-binding</keyword>
<evidence type="ECO:0000256" key="7">
    <source>
        <dbReference type="ARBA" id="ARBA00022801"/>
    </source>
</evidence>
<dbReference type="InterPro" id="IPR001352">
    <property type="entry name" value="RNase_HII/HIII"/>
</dbReference>
<dbReference type="Gene3D" id="1.10.10.460">
    <property type="entry name" value="Ribonuclease hii. Domain 2"/>
    <property type="match status" value="1"/>
</dbReference>